<evidence type="ECO:0000313" key="2">
    <source>
        <dbReference type="EMBL" id="KAJ7687809.1"/>
    </source>
</evidence>
<sequence>MPDALGSLSAPTSLLELPTELLVEIVSYHQDPFTFISPLLRPEHGVQQRQDRLQVLRSMSQSCSRLRSIFLPLLWERFHGSEHSFQERYMDSDLKTRLFPFIKSVHVSMQHWLPTQMKTVFLFLEFLRALPNLVGLQIHYLQSDMMPIMMYALKDVVFPTVIALGVPDWSAQVLFKSFPNVTTLACPAIYAGSIALPAAKIHFPRLEALAGLRLSKELINGLLRDFPALRDMSISSTIASESTDLSLLKGFRRLARLSFVYEDLKGLLSLDALINRGAELLRESDSSEARVLTLWSYNVYEGFDTFPRVVSVALPR</sequence>
<dbReference type="Proteomes" id="UP001221757">
    <property type="component" value="Unassembled WGS sequence"/>
</dbReference>
<dbReference type="InterPro" id="IPR001810">
    <property type="entry name" value="F-box_dom"/>
</dbReference>
<evidence type="ECO:0000259" key="1">
    <source>
        <dbReference type="Pfam" id="PF13013"/>
    </source>
</evidence>
<reference evidence="2" key="1">
    <citation type="submission" date="2023-03" db="EMBL/GenBank/DDBJ databases">
        <title>Massive genome expansion in bonnet fungi (Mycena s.s.) driven by repeated elements and novel gene families across ecological guilds.</title>
        <authorList>
            <consortium name="Lawrence Berkeley National Laboratory"/>
            <person name="Harder C.B."/>
            <person name="Miyauchi S."/>
            <person name="Viragh M."/>
            <person name="Kuo A."/>
            <person name="Thoen E."/>
            <person name="Andreopoulos B."/>
            <person name="Lu D."/>
            <person name="Skrede I."/>
            <person name="Drula E."/>
            <person name="Henrissat B."/>
            <person name="Morin E."/>
            <person name="Kohler A."/>
            <person name="Barry K."/>
            <person name="LaButti K."/>
            <person name="Morin E."/>
            <person name="Salamov A."/>
            <person name="Lipzen A."/>
            <person name="Mereny Z."/>
            <person name="Hegedus B."/>
            <person name="Baldrian P."/>
            <person name="Stursova M."/>
            <person name="Weitz H."/>
            <person name="Taylor A."/>
            <person name="Grigoriev I.V."/>
            <person name="Nagy L.G."/>
            <person name="Martin F."/>
            <person name="Kauserud H."/>
        </authorList>
    </citation>
    <scope>NUCLEOTIDE SEQUENCE</scope>
    <source>
        <strain evidence="2">CBHHK067</strain>
    </source>
</reference>
<protein>
    <recommendedName>
        <fullName evidence="1">F-box domain-containing protein</fullName>
    </recommendedName>
</protein>
<dbReference type="AlphaFoldDB" id="A0AAD7DBJ8"/>
<evidence type="ECO:0000313" key="3">
    <source>
        <dbReference type="Proteomes" id="UP001221757"/>
    </source>
</evidence>
<organism evidence="2 3">
    <name type="scientific">Mycena rosella</name>
    <name type="common">Pink bonnet</name>
    <name type="synonym">Agaricus rosellus</name>
    <dbReference type="NCBI Taxonomy" id="1033263"/>
    <lineage>
        <taxon>Eukaryota</taxon>
        <taxon>Fungi</taxon>
        <taxon>Dikarya</taxon>
        <taxon>Basidiomycota</taxon>
        <taxon>Agaricomycotina</taxon>
        <taxon>Agaricomycetes</taxon>
        <taxon>Agaricomycetidae</taxon>
        <taxon>Agaricales</taxon>
        <taxon>Marasmiineae</taxon>
        <taxon>Mycenaceae</taxon>
        <taxon>Mycena</taxon>
    </lineage>
</organism>
<proteinExistence type="predicted"/>
<dbReference type="Pfam" id="PF13013">
    <property type="entry name" value="F-box-like_2"/>
    <property type="match status" value="1"/>
</dbReference>
<accession>A0AAD7DBJ8</accession>
<gene>
    <name evidence="2" type="ORF">B0H17DRAFT_1069370</name>
</gene>
<feature type="domain" description="F-box" evidence="1">
    <location>
        <begin position="12"/>
        <end position="78"/>
    </location>
</feature>
<dbReference type="EMBL" id="JARKIE010000084">
    <property type="protein sequence ID" value="KAJ7687809.1"/>
    <property type="molecule type" value="Genomic_DNA"/>
</dbReference>
<name>A0AAD7DBJ8_MYCRO</name>
<keyword evidence="3" id="KW-1185">Reference proteome</keyword>
<comment type="caution">
    <text evidence="2">The sequence shown here is derived from an EMBL/GenBank/DDBJ whole genome shotgun (WGS) entry which is preliminary data.</text>
</comment>